<reference evidence="1 2" key="1">
    <citation type="submission" date="2016-10" db="EMBL/GenBank/DDBJ databases">
        <authorList>
            <person name="de Groot N.N."/>
        </authorList>
    </citation>
    <scope>NUCLEOTIDE SEQUENCE [LARGE SCALE GENOMIC DNA]</scope>
    <source>
        <strain evidence="1 2">DSM 16213</strain>
    </source>
</reference>
<name>A0A1H8J0T3_9RHOB</name>
<dbReference type="InterPro" id="IPR027417">
    <property type="entry name" value="P-loop_NTPase"/>
</dbReference>
<dbReference type="SUPFAM" id="SSF52540">
    <property type="entry name" value="P-loop containing nucleoside triphosphate hydrolases"/>
    <property type="match status" value="1"/>
</dbReference>
<keyword evidence="2" id="KW-1185">Reference proteome</keyword>
<dbReference type="InterPro" id="IPR052922">
    <property type="entry name" value="Cytidylate_Kinase-2"/>
</dbReference>
<dbReference type="Proteomes" id="UP000199585">
    <property type="component" value="Unassembled WGS sequence"/>
</dbReference>
<dbReference type="AlphaFoldDB" id="A0A1H8J0T3"/>
<dbReference type="OrthoDB" id="7210594at2"/>
<dbReference type="PANTHER" id="PTHR37816:SF3">
    <property type="entry name" value="MODULATES DNA TOPOLOGY"/>
    <property type="match status" value="1"/>
</dbReference>
<keyword evidence="1" id="KW-0808">Transferase</keyword>
<evidence type="ECO:0000313" key="2">
    <source>
        <dbReference type="Proteomes" id="UP000199585"/>
    </source>
</evidence>
<proteinExistence type="predicted"/>
<dbReference type="EMBL" id="FOCI01000031">
    <property type="protein sequence ID" value="SEN73995.1"/>
    <property type="molecule type" value="Genomic_DNA"/>
</dbReference>
<sequence>MTDTTDATVVRRIMVFGASGAGSSTLAHRMADRTGLPAHYMDEISWRPGYVFRSVGEKNRITARIYAEDAWIFEGDHFENCHIRAARADLLIWVDIAYPVRAWRIVKRSYRFSGKVRPFMSEGCIDRFGTRTLGQLWLAWQQRSHHRRQVKNVIAQFGPSRPIIHLKDYRQVEAFVVACRRPEGAGPGLIVDGACVVKGDPALLA</sequence>
<accession>A0A1H8J0T3</accession>
<dbReference type="Gene3D" id="3.40.50.300">
    <property type="entry name" value="P-loop containing nucleotide triphosphate hydrolases"/>
    <property type="match status" value="1"/>
</dbReference>
<keyword evidence="1" id="KW-0418">Kinase</keyword>
<dbReference type="GO" id="GO:0016301">
    <property type="term" value="F:kinase activity"/>
    <property type="evidence" value="ECO:0007669"/>
    <property type="project" value="UniProtKB-KW"/>
</dbReference>
<protein>
    <submittedName>
        <fullName evidence="1">Adenylate kinase</fullName>
    </submittedName>
</protein>
<organism evidence="1 2">
    <name type="scientific">Loktanella fryxellensis</name>
    <dbReference type="NCBI Taxonomy" id="245187"/>
    <lineage>
        <taxon>Bacteria</taxon>
        <taxon>Pseudomonadati</taxon>
        <taxon>Pseudomonadota</taxon>
        <taxon>Alphaproteobacteria</taxon>
        <taxon>Rhodobacterales</taxon>
        <taxon>Roseobacteraceae</taxon>
        <taxon>Loktanella</taxon>
    </lineage>
</organism>
<dbReference type="RefSeq" id="WP_089905447.1">
    <property type="nucleotide sequence ID" value="NZ_FOCI01000031.1"/>
</dbReference>
<dbReference type="STRING" id="245187.SAMN04488003_1319"/>
<dbReference type="PANTHER" id="PTHR37816">
    <property type="entry name" value="YALI0E33011P"/>
    <property type="match status" value="1"/>
</dbReference>
<gene>
    <name evidence="1" type="ORF">SAMN04488003_1319</name>
</gene>
<evidence type="ECO:0000313" key="1">
    <source>
        <dbReference type="EMBL" id="SEN73995.1"/>
    </source>
</evidence>